<evidence type="ECO:0000313" key="7">
    <source>
        <dbReference type="EMBL" id="KAL0491403.1"/>
    </source>
</evidence>
<dbReference type="Proteomes" id="UP001431209">
    <property type="component" value="Unassembled WGS sequence"/>
</dbReference>
<keyword evidence="8" id="KW-1185">Reference proteome</keyword>
<feature type="domain" description="Adenylate kinase active site lid" evidence="6">
    <location>
        <begin position="208"/>
        <end position="243"/>
    </location>
</feature>
<evidence type="ECO:0000256" key="5">
    <source>
        <dbReference type="SAM" id="Coils"/>
    </source>
</evidence>
<dbReference type="HAMAP" id="MF_00235">
    <property type="entry name" value="Adenylate_kinase_Adk"/>
    <property type="match status" value="1"/>
</dbReference>
<dbReference type="InterPro" id="IPR007862">
    <property type="entry name" value="Adenylate_kinase_lid-dom"/>
</dbReference>
<dbReference type="SUPFAM" id="SSF57774">
    <property type="entry name" value="Microbial and mitochondrial ADK, insert 'zinc finger' domain"/>
    <property type="match status" value="1"/>
</dbReference>
<dbReference type="Pfam" id="PF05191">
    <property type="entry name" value="ADK_lid"/>
    <property type="match status" value="1"/>
</dbReference>
<keyword evidence="2" id="KW-0808">Transferase</keyword>
<dbReference type="AlphaFoldDB" id="A0AAW2ZNH3"/>
<dbReference type="InterPro" id="IPR000850">
    <property type="entry name" value="Adenylat/UMP-CMP_kin"/>
</dbReference>
<reference evidence="7 8" key="1">
    <citation type="submission" date="2024-03" db="EMBL/GenBank/DDBJ databases">
        <title>The Acrasis kona genome and developmental transcriptomes reveal deep origins of eukaryotic multicellular pathways.</title>
        <authorList>
            <person name="Sheikh S."/>
            <person name="Fu C.-J."/>
            <person name="Brown M.W."/>
            <person name="Baldauf S.L."/>
        </authorList>
    </citation>
    <scope>NUCLEOTIDE SEQUENCE [LARGE SCALE GENOMIC DNA]</scope>
    <source>
        <strain evidence="7 8">ATCC MYA-3509</strain>
    </source>
</reference>
<name>A0AAW2ZNH3_9EUKA</name>
<dbReference type="GO" id="GO:0004017">
    <property type="term" value="F:AMP kinase activity"/>
    <property type="evidence" value="ECO:0007669"/>
    <property type="project" value="InterPro"/>
</dbReference>
<comment type="similarity">
    <text evidence="1">Belongs to the adenylate kinase family.</text>
</comment>
<sequence>MQKLFPNSISTVKFLKNTSIIQYQSRQYAEKKKYKFSPKILILMGPPGAGKGTQARFLKDFSIVGAGDTLREESQHNQELKEQLKRGELASEQQIAELLAKKISNIVKDAEKKNEDAEKKIEDEKSLEDNKQEKDVVSLTDIVHPGIVKTQNIIIEGYPRNEAQCVKLMDWFPEASTETTDISFAMKNTLVVHLMCDKDAIKKRLKGRLIHNQSGRTYHVDYRPPKVEKIDDVTGEPLTQRDDDLSSEAIQKRLETYRNHTLPVIEKLSEEGFRVVDINSAGSIESVHQRLVEELKTALKTSTTTSANQDKDKAVESVQQPVLENVTVNA</sequence>
<dbReference type="Gene3D" id="3.40.50.300">
    <property type="entry name" value="P-loop containing nucleotide triphosphate hydrolases"/>
    <property type="match status" value="1"/>
</dbReference>
<evidence type="ECO:0000313" key="8">
    <source>
        <dbReference type="Proteomes" id="UP001431209"/>
    </source>
</evidence>
<keyword evidence="3" id="KW-0547">Nucleotide-binding</keyword>
<evidence type="ECO:0000256" key="2">
    <source>
        <dbReference type="ARBA" id="ARBA00022679"/>
    </source>
</evidence>
<evidence type="ECO:0000256" key="1">
    <source>
        <dbReference type="ARBA" id="ARBA00007220"/>
    </source>
</evidence>
<accession>A0AAW2ZNH3</accession>
<evidence type="ECO:0000256" key="3">
    <source>
        <dbReference type="ARBA" id="ARBA00022741"/>
    </source>
</evidence>
<evidence type="ECO:0000256" key="4">
    <source>
        <dbReference type="ARBA" id="ARBA00022777"/>
    </source>
</evidence>
<dbReference type="SUPFAM" id="SSF52540">
    <property type="entry name" value="P-loop containing nucleoside triphosphate hydrolases"/>
    <property type="match status" value="1"/>
</dbReference>
<dbReference type="GO" id="GO:0005524">
    <property type="term" value="F:ATP binding"/>
    <property type="evidence" value="ECO:0007669"/>
    <property type="project" value="InterPro"/>
</dbReference>
<comment type="caution">
    <text evidence="7">The sequence shown here is derived from an EMBL/GenBank/DDBJ whole genome shotgun (WGS) entry which is preliminary data.</text>
</comment>
<organism evidence="7 8">
    <name type="scientific">Acrasis kona</name>
    <dbReference type="NCBI Taxonomy" id="1008807"/>
    <lineage>
        <taxon>Eukaryota</taxon>
        <taxon>Discoba</taxon>
        <taxon>Heterolobosea</taxon>
        <taxon>Tetramitia</taxon>
        <taxon>Eutetramitia</taxon>
        <taxon>Acrasidae</taxon>
        <taxon>Acrasis</taxon>
    </lineage>
</organism>
<keyword evidence="5" id="KW-0175">Coiled coil</keyword>
<feature type="coiled-coil region" evidence="5">
    <location>
        <begin position="70"/>
        <end position="134"/>
    </location>
</feature>
<dbReference type="PANTHER" id="PTHR23359">
    <property type="entry name" value="NUCLEOTIDE KINASE"/>
    <property type="match status" value="1"/>
</dbReference>
<gene>
    <name evidence="7" type="ORF">AKO1_002420</name>
</gene>
<dbReference type="Pfam" id="PF00406">
    <property type="entry name" value="ADK"/>
    <property type="match status" value="2"/>
</dbReference>
<dbReference type="EMBL" id="JAOPGA020001797">
    <property type="protein sequence ID" value="KAL0491403.1"/>
    <property type="molecule type" value="Genomic_DNA"/>
</dbReference>
<dbReference type="InterPro" id="IPR036193">
    <property type="entry name" value="ADK_active_lid_dom_sf"/>
</dbReference>
<dbReference type="InterPro" id="IPR027417">
    <property type="entry name" value="P-loop_NTPase"/>
</dbReference>
<dbReference type="CDD" id="cd01428">
    <property type="entry name" value="ADK"/>
    <property type="match status" value="1"/>
</dbReference>
<evidence type="ECO:0000259" key="6">
    <source>
        <dbReference type="Pfam" id="PF05191"/>
    </source>
</evidence>
<keyword evidence="4 7" id="KW-0418">Kinase</keyword>
<proteinExistence type="inferred from homology"/>
<protein>
    <submittedName>
        <fullName evidence="7">Adenylate kinase</fullName>
    </submittedName>
</protein>